<dbReference type="Proteomes" id="UP000451471">
    <property type="component" value="Unassembled WGS sequence"/>
</dbReference>
<feature type="domain" description="Bacterioopsin transcriptional activator GAF and HTH associated" evidence="4">
    <location>
        <begin position="24"/>
        <end position="142"/>
    </location>
</feature>
<evidence type="ECO:0000313" key="5">
    <source>
        <dbReference type="EMBL" id="MWG32916.1"/>
    </source>
</evidence>
<dbReference type="AlphaFoldDB" id="A0A6B0GDC8"/>
<organism evidence="5 6">
    <name type="scientific">Halomarina oriensis</name>
    <dbReference type="NCBI Taxonomy" id="671145"/>
    <lineage>
        <taxon>Archaea</taxon>
        <taxon>Methanobacteriati</taxon>
        <taxon>Methanobacteriota</taxon>
        <taxon>Stenosarchaea group</taxon>
        <taxon>Halobacteria</taxon>
        <taxon>Halobacteriales</taxon>
        <taxon>Natronomonadaceae</taxon>
        <taxon>Halomarina</taxon>
    </lineage>
</organism>
<keyword evidence="2" id="KW-0804">Transcription</keyword>
<keyword evidence="6" id="KW-1185">Reference proteome</keyword>
<sequence>MIVIADVSVPASQFPLGRVLDGFPDVELELERIVPLREAVIPLFWVRDGDTEAVEETLRADPVTNSVTRLTTTGARVLYQIEWSPEVNGLVQSLLSSDAKLLAAAGTAGVWDFRIQFQTRADLGRFRESCEEAGISLTLRRLYNPTLPERSGNLSTEQYEALVAAYRAGYFEVPRGSKMGDLAAEFDVSDSAFSQRIRRGISSFIAETLMPEFGRTGGRTGPVSWDTDRDTQ</sequence>
<evidence type="ECO:0000313" key="6">
    <source>
        <dbReference type="Proteomes" id="UP000451471"/>
    </source>
</evidence>
<evidence type="ECO:0000256" key="2">
    <source>
        <dbReference type="ARBA" id="ARBA00023163"/>
    </source>
</evidence>
<name>A0A6B0GDC8_9EURY</name>
<dbReference type="EMBL" id="WSZK01000001">
    <property type="protein sequence ID" value="MWG32916.1"/>
    <property type="molecule type" value="Genomic_DNA"/>
</dbReference>
<reference evidence="5 6" key="1">
    <citation type="submission" date="2019-12" db="EMBL/GenBank/DDBJ databases">
        <title>Halocatena pleomorpha gen. nov. sp. nov., an extremely halophilic archaeon of family Halobacteriaceae isolated from saltpan soil.</title>
        <authorList>
            <person name="Pal Y."/>
            <person name="Verma A."/>
            <person name="Krishnamurthi S."/>
            <person name="Kumar P."/>
        </authorList>
    </citation>
    <scope>NUCLEOTIDE SEQUENCE [LARGE SCALE GENOMIC DNA]</scope>
    <source>
        <strain evidence="5 6">JCM 16495</strain>
    </source>
</reference>
<keyword evidence="1" id="KW-0805">Transcription regulation</keyword>
<dbReference type="OrthoDB" id="156233at2157"/>
<evidence type="ECO:0000259" key="3">
    <source>
        <dbReference type="Pfam" id="PF04967"/>
    </source>
</evidence>
<protein>
    <submittedName>
        <fullName evidence="5">Bacterio-opsin activator</fullName>
    </submittedName>
</protein>
<dbReference type="InterPro" id="IPR031803">
    <property type="entry name" value="BAT_GAF/HTH-assoc"/>
</dbReference>
<dbReference type="RefSeq" id="WP_158202650.1">
    <property type="nucleotide sequence ID" value="NZ_WSZK01000001.1"/>
</dbReference>
<dbReference type="PANTHER" id="PTHR34236">
    <property type="entry name" value="DIMETHYL SULFOXIDE REDUCTASE TRANSCRIPTIONAL ACTIVATOR"/>
    <property type="match status" value="1"/>
</dbReference>
<evidence type="ECO:0000259" key="4">
    <source>
        <dbReference type="Pfam" id="PF15915"/>
    </source>
</evidence>
<evidence type="ECO:0000256" key="1">
    <source>
        <dbReference type="ARBA" id="ARBA00023015"/>
    </source>
</evidence>
<feature type="domain" description="HTH bat-type" evidence="3">
    <location>
        <begin position="154"/>
        <end position="203"/>
    </location>
</feature>
<comment type="caution">
    <text evidence="5">The sequence shown here is derived from an EMBL/GenBank/DDBJ whole genome shotgun (WGS) entry which is preliminary data.</text>
</comment>
<gene>
    <name evidence="5" type="ORF">GQS65_00140</name>
</gene>
<accession>A0A6B0GDC8</accession>
<dbReference type="InterPro" id="IPR007050">
    <property type="entry name" value="HTH_bacterioopsin"/>
</dbReference>
<proteinExistence type="predicted"/>
<dbReference type="PANTHER" id="PTHR34236:SF1">
    <property type="entry name" value="DIMETHYL SULFOXIDE REDUCTASE TRANSCRIPTIONAL ACTIVATOR"/>
    <property type="match status" value="1"/>
</dbReference>
<dbReference type="Pfam" id="PF04967">
    <property type="entry name" value="HTH_10"/>
    <property type="match status" value="1"/>
</dbReference>
<dbReference type="Pfam" id="PF15915">
    <property type="entry name" value="BAT"/>
    <property type="match status" value="1"/>
</dbReference>